<reference evidence="1 2" key="1">
    <citation type="submission" date="2018-07" db="EMBL/GenBank/DDBJ databases">
        <title>Genome analysis of Larkinella rosea.</title>
        <authorList>
            <person name="Zhou Z."/>
            <person name="Wang G."/>
        </authorList>
    </citation>
    <scope>NUCLEOTIDE SEQUENCE [LARGE SCALE GENOMIC DNA]</scope>
    <source>
        <strain evidence="2">zzj9</strain>
    </source>
</reference>
<evidence type="ECO:0000313" key="1">
    <source>
        <dbReference type="EMBL" id="RCR70551.1"/>
    </source>
</evidence>
<proteinExistence type="predicted"/>
<keyword evidence="2" id="KW-1185">Reference proteome</keyword>
<protein>
    <submittedName>
        <fullName evidence="1">Uncharacterized protein</fullName>
    </submittedName>
</protein>
<name>A0A368JWH2_9BACT</name>
<organism evidence="1 2">
    <name type="scientific">Larkinella punicea</name>
    <dbReference type="NCBI Taxonomy" id="2315727"/>
    <lineage>
        <taxon>Bacteria</taxon>
        <taxon>Pseudomonadati</taxon>
        <taxon>Bacteroidota</taxon>
        <taxon>Cytophagia</taxon>
        <taxon>Cytophagales</taxon>
        <taxon>Spirosomataceae</taxon>
        <taxon>Larkinella</taxon>
    </lineage>
</organism>
<accession>A0A368JWH2</accession>
<sequence length="61" mass="6905">MGRVQGRTNKHKRTESCGNLPAYVVQDHQNSVFFHETQWAEQGKFATVAASGLRLLSQTRM</sequence>
<gene>
    <name evidence="1" type="ORF">DUE52_06270</name>
</gene>
<dbReference type="AlphaFoldDB" id="A0A368JWH2"/>
<evidence type="ECO:0000313" key="2">
    <source>
        <dbReference type="Proteomes" id="UP000253383"/>
    </source>
</evidence>
<comment type="caution">
    <text evidence="1">The sequence shown here is derived from an EMBL/GenBank/DDBJ whole genome shotgun (WGS) entry which is preliminary data.</text>
</comment>
<dbReference type="Proteomes" id="UP000253383">
    <property type="component" value="Unassembled WGS sequence"/>
</dbReference>
<dbReference type="EMBL" id="QOWE01000004">
    <property type="protein sequence ID" value="RCR70551.1"/>
    <property type="molecule type" value="Genomic_DNA"/>
</dbReference>